<dbReference type="EMBL" id="JAPMOS010000014">
    <property type="protein sequence ID" value="KAJ4460266.1"/>
    <property type="molecule type" value="Genomic_DNA"/>
</dbReference>
<dbReference type="PANTHER" id="PTHR13318">
    <property type="entry name" value="PARTNER OF PAIRED, ISOFORM B-RELATED"/>
    <property type="match status" value="1"/>
</dbReference>
<dbReference type="Proteomes" id="UP001141327">
    <property type="component" value="Unassembled WGS sequence"/>
</dbReference>
<organism evidence="1 2">
    <name type="scientific">Paratrimastix pyriformis</name>
    <dbReference type="NCBI Taxonomy" id="342808"/>
    <lineage>
        <taxon>Eukaryota</taxon>
        <taxon>Metamonada</taxon>
        <taxon>Preaxostyla</taxon>
        <taxon>Paratrimastigidae</taxon>
        <taxon>Paratrimastix</taxon>
    </lineage>
</organism>
<dbReference type="SUPFAM" id="SSF52047">
    <property type="entry name" value="RNI-like"/>
    <property type="match status" value="1"/>
</dbReference>
<dbReference type="SMART" id="SM00367">
    <property type="entry name" value="LRR_CC"/>
    <property type="match status" value="6"/>
</dbReference>
<sequence>MEIIFRHVLSSKHNLSLTTYYNLLQVSRSFRQMTIDHWHRFDFHNWTSLVSPSVTSAICKRSGAQITEFVCEPLSPAISDASVRKICRLCPNLEVLRLSLIPMPGFPFDPAAPFPDQPLGEGEEGAGSGLTEGALLAIAEFSHNLRVLTISAAVMLESDDDATERQHRILARADPAAVAPPRYDPNQVLEDLVADPALRDFIRVSSVYQLGLGCPKLEALLVDFQPVQDEDQPEGGDDEGEQDDTNMVDMLGIVLAQAALHQPTLRSLRFRGESLEFTDDGFQIFYRSLSGLDGRRGCIPLREVGISSSEALTLADDALLALMAHASHLTCLDFAGCSELTALKLLPPWPLIPRGASSEPLPPEVLPELVSLDLSGTKLSDADLLLALSKAPALRRLSLGYCHQLTAEGMAAAFRAARCRETLERIDLSDTKATGATLEALLTGAGALRTVLLALCKRLGDAEGIETPTRTLRQLVLDGSSLTDQGLARLVHACPGLHSLSLTSCEALSGLGLGAVAALHELRVLDGSGLMTDEALTAIYRDGANPFPHLEVLCINGCSLTDATFNILSQARLLRTLLQLHCSGCEELTDASMQALFQEPDEIPLTVLNLAGCVGMTLAVVETVTRNPPPPLRSLSLSLISGTMTGARMHTLATRLPQLAELDLTCLDGMDDEDVAREIKLLPRDCQVLRELQGEEEDEEEDEGPQ</sequence>
<keyword evidence="2" id="KW-1185">Reference proteome</keyword>
<accession>A0ABQ8UP95</accession>
<evidence type="ECO:0008006" key="3">
    <source>
        <dbReference type="Google" id="ProtNLM"/>
    </source>
</evidence>
<dbReference type="InterPro" id="IPR032675">
    <property type="entry name" value="LRR_dom_sf"/>
</dbReference>
<dbReference type="Gene3D" id="3.80.10.10">
    <property type="entry name" value="Ribonuclease Inhibitor"/>
    <property type="match status" value="3"/>
</dbReference>
<evidence type="ECO:0000313" key="1">
    <source>
        <dbReference type="EMBL" id="KAJ4460266.1"/>
    </source>
</evidence>
<reference evidence="1" key="1">
    <citation type="journal article" date="2022" name="bioRxiv">
        <title>Genomics of Preaxostyla Flagellates Illuminates Evolutionary Transitions and the Path Towards Mitochondrial Loss.</title>
        <authorList>
            <person name="Novak L.V.F."/>
            <person name="Treitli S.C."/>
            <person name="Pyrih J."/>
            <person name="Halakuc P."/>
            <person name="Pipaliya S.V."/>
            <person name="Vacek V."/>
            <person name="Brzon O."/>
            <person name="Soukal P."/>
            <person name="Eme L."/>
            <person name="Dacks J.B."/>
            <person name="Karnkowska A."/>
            <person name="Elias M."/>
            <person name="Hampl V."/>
        </authorList>
    </citation>
    <scope>NUCLEOTIDE SEQUENCE</scope>
    <source>
        <strain evidence="1">RCP-MX</strain>
    </source>
</reference>
<proteinExistence type="predicted"/>
<evidence type="ECO:0000313" key="2">
    <source>
        <dbReference type="Proteomes" id="UP001141327"/>
    </source>
</evidence>
<protein>
    <recommendedName>
        <fullName evidence="3">F-box domain-containing protein</fullName>
    </recommendedName>
</protein>
<gene>
    <name evidence="1" type="ORF">PAPYR_3665</name>
</gene>
<name>A0ABQ8UP95_9EUKA</name>
<comment type="caution">
    <text evidence="1">The sequence shown here is derived from an EMBL/GenBank/DDBJ whole genome shotgun (WGS) entry which is preliminary data.</text>
</comment>
<dbReference type="InterPro" id="IPR006553">
    <property type="entry name" value="Leu-rich_rpt_Cys-con_subtyp"/>
</dbReference>